<feature type="compositionally biased region" description="Polar residues" evidence="1">
    <location>
        <begin position="325"/>
        <end position="335"/>
    </location>
</feature>
<evidence type="ECO:0000256" key="2">
    <source>
        <dbReference type="SAM" id="Phobius"/>
    </source>
</evidence>
<evidence type="ECO:0000313" key="5">
    <source>
        <dbReference type="Proteomes" id="UP001605036"/>
    </source>
</evidence>
<evidence type="ECO:0000313" key="4">
    <source>
        <dbReference type="EMBL" id="KAL2644207.1"/>
    </source>
</evidence>
<feature type="region of interest" description="Disordered" evidence="1">
    <location>
        <begin position="437"/>
        <end position="462"/>
    </location>
</feature>
<dbReference type="PANTHER" id="PTHR22166:SF12">
    <property type="entry name" value="ENDOPLASMIC RETICULUM JUNCTION FORMATION PROTEIN LUNAPARK"/>
    <property type="match status" value="1"/>
</dbReference>
<name>A0ABD1ZCZ4_9MARC</name>
<dbReference type="Pfam" id="PF10058">
    <property type="entry name" value="Zn_ribbon_10"/>
    <property type="match status" value="1"/>
</dbReference>
<comment type="caution">
    <text evidence="4">The sequence shown here is derived from an EMBL/GenBank/DDBJ whole genome shotgun (WGS) entry which is preliminary data.</text>
</comment>
<feature type="transmembrane region" description="Helical" evidence="2">
    <location>
        <begin position="187"/>
        <end position="211"/>
    </location>
</feature>
<keyword evidence="2" id="KW-0472">Membrane</keyword>
<organism evidence="4 5">
    <name type="scientific">Riccia fluitans</name>
    <dbReference type="NCBI Taxonomy" id="41844"/>
    <lineage>
        <taxon>Eukaryota</taxon>
        <taxon>Viridiplantae</taxon>
        <taxon>Streptophyta</taxon>
        <taxon>Embryophyta</taxon>
        <taxon>Marchantiophyta</taxon>
        <taxon>Marchantiopsida</taxon>
        <taxon>Marchantiidae</taxon>
        <taxon>Marchantiales</taxon>
        <taxon>Ricciaceae</taxon>
        <taxon>Riccia</taxon>
    </lineage>
</organism>
<protein>
    <recommendedName>
        <fullName evidence="3">Lunapark zinc ribbon domain-containing protein</fullName>
    </recommendedName>
</protein>
<feature type="transmembrane region" description="Helical" evidence="2">
    <location>
        <begin position="153"/>
        <end position="175"/>
    </location>
</feature>
<feature type="region of interest" description="Disordered" evidence="1">
    <location>
        <begin position="290"/>
        <end position="335"/>
    </location>
</feature>
<feature type="domain" description="Lunapark zinc ribbon" evidence="3">
    <location>
        <begin position="373"/>
        <end position="423"/>
    </location>
</feature>
<reference evidence="4 5" key="1">
    <citation type="submission" date="2024-09" db="EMBL/GenBank/DDBJ databases">
        <title>Chromosome-scale assembly of Riccia fluitans.</title>
        <authorList>
            <person name="Paukszto L."/>
            <person name="Sawicki J."/>
            <person name="Karawczyk K."/>
            <person name="Piernik-Szablinska J."/>
            <person name="Szczecinska M."/>
            <person name="Mazdziarz M."/>
        </authorList>
    </citation>
    <scope>NUCLEOTIDE SEQUENCE [LARGE SCALE GENOMIC DNA]</scope>
    <source>
        <strain evidence="4">Rf_01</strain>
        <tissue evidence="4">Aerial parts of the thallus</tissue>
    </source>
</reference>
<accession>A0ABD1ZCZ4</accession>
<keyword evidence="2" id="KW-0812">Transmembrane</keyword>
<keyword evidence="2" id="KW-1133">Transmembrane helix</keyword>
<dbReference type="InterPro" id="IPR019273">
    <property type="entry name" value="Lunapark_Znf"/>
</dbReference>
<dbReference type="InterPro" id="IPR040115">
    <property type="entry name" value="Lnp"/>
</dbReference>
<sequence length="495" mass="55235">MIAIEFGSHSVGEREFLLYLNFFSSFLPLDLKCTWEISVSFCERISTDIVLSWKEGLPPAQGTCACCSFRIMGDKEISEEDAKVAALVSTVTDEKVKPRKGMVSRIWSAMGLVGHLFFRNSKEDFEKRLQHLSKEEVAVHTRLKRRTAHWRKFARNLILYSVIGEVLVLGFAIWATRAPYMEWESRALRVLPVFALPLFTTLLYTSCSSFYRMREAKDQKTLEKLRAERQSKIDELKEKTNYYLTQQLIQKYDLDPAAKAAAASVLASKLGAESGLKIALEAADLLEKDQTGNNTGRSQGMEVADASGVRKRRTAASQADPRKNFVQSNHQVQGRQSDRMDMVLRDNMSKDLDAWEHEREVEHHRAKPNEGGWIARLAAMLVGEDPSQCYALICGNCHMHNGLAKKEDFQYITYYCPHCHALNKSNNVETGAQGVKSLEGLDSPTSQTGSVEEVFSSSGPSSLVPALAEPIGSSAASHLAQSIVNEDLNEGVVST</sequence>
<evidence type="ECO:0000259" key="3">
    <source>
        <dbReference type="Pfam" id="PF10058"/>
    </source>
</evidence>
<dbReference type="AlphaFoldDB" id="A0ABD1ZCZ4"/>
<feature type="compositionally biased region" description="Polar residues" evidence="1">
    <location>
        <begin position="443"/>
        <end position="461"/>
    </location>
</feature>
<keyword evidence="5" id="KW-1185">Reference proteome</keyword>
<dbReference type="EMBL" id="JBHFFA010000002">
    <property type="protein sequence ID" value="KAL2644207.1"/>
    <property type="molecule type" value="Genomic_DNA"/>
</dbReference>
<gene>
    <name evidence="4" type="ORF">R1flu_011794</name>
</gene>
<evidence type="ECO:0000256" key="1">
    <source>
        <dbReference type="SAM" id="MobiDB-lite"/>
    </source>
</evidence>
<dbReference type="Proteomes" id="UP001605036">
    <property type="component" value="Unassembled WGS sequence"/>
</dbReference>
<proteinExistence type="predicted"/>
<dbReference type="PANTHER" id="PTHR22166">
    <property type="entry name" value="ENDOPLASMIC RETICULUM JUNCTION FORMATION PROTEIN LUNAPARK"/>
    <property type="match status" value="1"/>
</dbReference>